<dbReference type="Proteomes" id="UP000297814">
    <property type="component" value="Unassembled WGS sequence"/>
</dbReference>
<sequence>MRNQSILSFALVAFASTSLATSSVVERGMPIEDLHAAIVSAGAEFDQLTARGQAEFASLAAYAVERDVEARANDAASLLALLPAGHGSSKREPEEESKRADSAAGLLALLPAGHGSGKRADSAAGLLALLPAGHGSGKRADSAAGLLALLPAGHEKREPSEEEVKRAESAAGLLALLPAGHGSG</sequence>
<evidence type="ECO:0000313" key="3">
    <source>
        <dbReference type="Proteomes" id="UP000297814"/>
    </source>
</evidence>
<organism evidence="2 3">
    <name type="scientific">Botrytis hyacinthi</name>
    <dbReference type="NCBI Taxonomy" id="278943"/>
    <lineage>
        <taxon>Eukaryota</taxon>
        <taxon>Fungi</taxon>
        <taxon>Dikarya</taxon>
        <taxon>Ascomycota</taxon>
        <taxon>Pezizomycotina</taxon>
        <taxon>Leotiomycetes</taxon>
        <taxon>Helotiales</taxon>
        <taxon>Sclerotiniaceae</taxon>
        <taxon>Botrytis</taxon>
    </lineage>
</organism>
<dbReference type="AlphaFoldDB" id="A0A4Z1GP97"/>
<accession>A0A4Z1GP97</accession>
<feature type="chain" id="PRO_5021429848" evidence="1">
    <location>
        <begin position="21"/>
        <end position="184"/>
    </location>
</feature>
<evidence type="ECO:0000256" key="1">
    <source>
        <dbReference type="SAM" id="SignalP"/>
    </source>
</evidence>
<feature type="signal peptide" evidence="1">
    <location>
        <begin position="1"/>
        <end position="20"/>
    </location>
</feature>
<dbReference type="EMBL" id="PQXK01000072">
    <property type="protein sequence ID" value="TGO38555.1"/>
    <property type="molecule type" value="Genomic_DNA"/>
</dbReference>
<comment type="caution">
    <text evidence="2">The sequence shown here is derived from an EMBL/GenBank/DDBJ whole genome shotgun (WGS) entry which is preliminary data.</text>
</comment>
<keyword evidence="1" id="KW-0732">Signal</keyword>
<evidence type="ECO:0000313" key="2">
    <source>
        <dbReference type="EMBL" id="TGO38555.1"/>
    </source>
</evidence>
<gene>
    <name evidence="2" type="ORF">BHYA_0072g00180</name>
</gene>
<reference evidence="2 3" key="1">
    <citation type="submission" date="2017-12" db="EMBL/GenBank/DDBJ databases">
        <title>Comparative genomics of Botrytis spp.</title>
        <authorList>
            <person name="Valero-Jimenez C.A."/>
            <person name="Tapia P."/>
            <person name="Veloso J."/>
            <person name="Silva-Moreno E."/>
            <person name="Staats M."/>
            <person name="Valdes J.H."/>
            <person name="Van Kan J.A.L."/>
        </authorList>
    </citation>
    <scope>NUCLEOTIDE SEQUENCE [LARGE SCALE GENOMIC DNA]</scope>
    <source>
        <strain evidence="2 3">Bh0001</strain>
    </source>
</reference>
<protein>
    <submittedName>
        <fullName evidence="2">Uncharacterized protein</fullName>
    </submittedName>
</protein>
<proteinExistence type="predicted"/>
<name>A0A4Z1GP97_9HELO</name>
<keyword evidence="3" id="KW-1185">Reference proteome</keyword>